<proteinExistence type="predicted"/>
<name>A0ABS2DQN1_9BURK</name>
<comment type="caution">
    <text evidence="2">The sequence shown here is derived from an EMBL/GenBank/DDBJ whole genome shotgun (WGS) entry which is preliminary data.</text>
</comment>
<protein>
    <submittedName>
        <fullName evidence="2">TraI domain-containing protein</fullName>
    </submittedName>
</protein>
<dbReference type="EMBL" id="JACJJC010000004">
    <property type="protein sequence ID" value="MBM6703653.1"/>
    <property type="molecule type" value="Genomic_DNA"/>
</dbReference>
<evidence type="ECO:0000256" key="1">
    <source>
        <dbReference type="SAM" id="MobiDB-lite"/>
    </source>
</evidence>
<evidence type="ECO:0000313" key="2">
    <source>
        <dbReference type="EMBL" id="MBM6703653.1"/>
    </source>
</evidence>
<evidence type="ECO:0000313" key="3">
    <source>
        <dbReference type="Proteomes" id="UP000715095"/>
    </source>
</evidence>
<dbReference type="Proteomes" id="UP000715095">
    <property type="component" value="Unassembled WGS sequence"/>
</dbReference>
<gene>
    <name evidence="2" type="ORF">H6A60_04010</name>
</gene>
<reference evidence="2 3" key="1">
    <citation type="journal article" date="2021" name="Sci. Rep.">
        <title>The distribution of antibiotic resistance genes in chicken gut microbiota commensals.</title>
        <authorList>
            <person name="Juricova H."/>
            <person name="Matiasovicova J."/>
            <person name="Kubasova T."/>
            <person name="Cejkova D."/>
            <person name="Rychlik I."/>
        </authorList>
    </citation>
    <scope>NUCLEOTIDE SEQUENCE [LARGE SCALE GENOMIC DNA]</scope>
    <source>
        <strain evidence="2 3">An829</strain>
    </source>
</reference>
<sequence length="841" mass="88594">MYDAYPYSVSLAAPERAASLRAVPSGARRSQPLDMCRSPDDAFSGRLPGVMLGAVDAFEGFVPLSCASSFRSPGVVAPVDPGVLAVRHAGSLEALRASVGDKNIFESCLLPAVLAWGALVQGLPAGASGPFAEADGLFELGVRSAANAVAAAGRVLPGRNLTPTARKTFIENFTLAAALLALIGSADVLSVLCAEVGRTSRDERRFEPLFRFDPTAETLYDFSLRSFGRLRGEAVLRLRWRQGGLRAGGLRAGDSRSSGARELVRSSVFLRVVRRETLERLGSSAGEREVGSSSMPSMREALFACVRGCGASSHLIDALRDTADAGISAALRERAAETAARDGTRASLRAWGPLLVRAAERLVETGRWRVNEAVRRVAVDLMSGEEAAQAPAGTFSQASRSGGLTLHYAEDGLYLPWPEGFGDLFEVLESSLEERLEDTECRALAEPAIVAAVLAEVGFVERTPSGSPVFRIRTRPTDEQSTDRRNEATAGALRIADPAVLLALAAHAKRGRSGPSRDDAPDEGPAYAHEHARVRSFLARDPFLPVPKKGCLALSVDFDRVDKVLPADAAAAAGLQNRRSNVRPAPAFATAGYLKALAALQTEAESAFVSIEATQTAESTHGYAGSAKEASTQKAASPFFWTLTRAASAVHPTIRSRLGEAVARLNCSAAPERFAIGGKIGGAVFVPLQALSCAAGEIDRTIELLLAAGVLADLNAVLKHLCEAADSAGDSFCAFRTLPDALVRPVVRAAPRASARTLLAPAQHLSVDAGRQADEGTWGVLVSRRHLQLMTRTVEGQAVPAPREIEAGAASLCLVGLTGPDEGPYARMAAAVLRRAAGFSS</sequence>
<dbReference type="RefSeq" id="WP_205102123.1">
    <property type="nucleotide sequence ID" value="NZ_JACJJC010000004.1"/>
</dbReference>
<feature type="region of interest" description="Disordered" evidence="1">
    <location>
        <begin position="470"/>
        <end position="490"/>
    </location>
</feature>
<keyword evidence="3" id="KW-1185">Reference proteome</keyword>
<feature type="compositionally biased region" description="Basic and acidic residues" evidence="1">
    <location>
        <begin position="475"/>
        <end position="487"/>
    </location>
</feature>
<organism evidence="2 3">
    <name type="scientific">Sutterella massiliensis</name>
    <dbReference type="NCBI Taxonomy" id="1816689"/>
    <lineage>
        <taxon>Bacteria</taxon>
        <taxon>Pseudomonadati</taxon>
        <taxon>Pseudomonadota</taxon>
        <taxon>Betaproteobacteria</taxon>
        <taxon>Burkholderiales</taxon>
        <taxon>Sutterellaceae</taxon>
        <taxon>Sutterella</taxon>
    </lineage>
</organism>
<accession>A0ABS2DQN1</accession>